<feature type="region of interest" description="Disordered" evidence="1">
    <location>
        <begin position="1"/>
        <end position="50"/>
    </location>
</feature>
<gene>
    <name evidence="2" type="ORF">GCM10010515_49140</name>
</gene>
<evidence type="ECO:0000256" key="1">
    <source>
        <dbReference type="SAM" id="MobiDB-lite"/>
    </source>
</evidence>
<organism evidence="2 3">
    <name type="scientific">Streptomyces fructofermentans</name>
    <dbReference type="NCBI Taxonomy" id="152141"/>
    <lineage>
        <taxon>Bacteria</taxon>
        <taxon>Bacillati</taxon>
        <taxon>Actinomycetota</taxon>
        <taxon>Actinomycetes</taxon>
        <taxon>Kitasatosporales</taxon>
        <taxon>Streptomycetaceae</taxon>
        <taxon>Streptomyces</taxon>
    </lineage>
</organism>
<evidence type="ECO:0000313" key="2">
    <source>
        <dbReference type="EMBL" id="GGX75655.1"/>
    </source>
</evidence>
<comment type="caution">
    <text evidence="2">The sequence shown here is derived from an EMBL/GenBank/DDBJ whole genome shotgun (WGS) entry which is preliminary data.</text>
</comment>
<sequence>MATESPRVAGAVATVDGGAWDADGGDPESDGDVRGSGDWGDVPGTDMAGF</sequence>
<reference evidence="2" key="1">
    <citation type="journal article" date="2014" name="Int. J. Syst. Evol. Microbiol.">
        <title>Complete genome sequence of Corynebacterium casei LMG S-19264T (=DSM 44701T), isolated from a smear-ripened cheese.</title>
        <authorList>
            <consortium name="US DOE Joint Genome Institute (JGI-PGF)"/>
            <person name="Walter F."/>
            <person name="Albersmeier A."/>
            <person name="Kalinowski J."/>
            <person name="Ruckert C."/>
        </authorList>
    </citation>
    <scope>NUCLEOTIDE SEQUENCE</scope>
    <source>
        <strain evidence="2">JCM 4956</strain>
    </source>
</reference>
<proteinExistence type="predicted"/>
<reference evidence="2" key="2">
    <citation type="submission" date="2020-09" db="EMBL/GenBank/DDBJ databases">
        <authorList>
            <person name="Sun Q."/>
            <person name="Ohkuma M."/>
        </authorList>
    </citation>
    <scope>NUCLEOTIDE SEQUENCE</scope>
    <source>
        <strain evidence="2">JCM 4956</strain>
    </source>
</reference>
<accession>A0A918NKL4</accession>
<evidence type="ECO:0000313" key="3">
    <source>
        <dbReference type="Proteomes" id="UP000645555"/>
    </source>
</evidence>
<name>A0A918NKL4_9ACTN</name>
<feature type="compositionally biased region" description="Low complexity" evidence="1">
    <location>
        <begin position="8"/>
        <end position="22"/>
    </location>
</feature>
<dbReference type="EMBL" id="BMWD01000018">
    <property type="protein sequence ID" value="GGX75655.1"/>
    <property type="molecule type" value="Genomic_DNA"/>
</dbReference>
<keyword evidence="3" id="KW-1185">Reference proteome</keyword>
<protein>
    <submittedName>
        <fullName evidence="2">Uncharacterized protein</fullName>
    </submittedName>
</protein>
<dbReference type="Proteomes" id="UP000645555">
    <property type="component" value="Unassembled WGS sequence"/>
</dbReference>
<dbReference type="AlphaFoldDB" id="A0A918NKL4"/>